<gene>
    <name evidence="2" type="ORF">I0K15_12750</name>
</gene>
<accession>A0A7S9LP39</accession>
<evidence type="ECO:0000313" key="3">
    <source>
        <dbReference type="Proteomes" id="UP000594800"/>
    </source>
</evidence>
<keyword evidence="3" id="KW-1185">Reference proteome</keyword>
<name>A0A7S9LP39_9RHOB</name>
<evidence type="ECO:0000313" key="2">
    <source>
        <dbReference type="EMBL" id="QPH52679.1"/>
    </source>
</evidence>
<organism evidence="2 3">
    <name type="scientific">Pontivivens ytuae</name>
    <dbReference type="NCBI Taxonomy" id="2789856"/>
    <lineage>
        <taxon>Bacteria</taxon>
        <taxon>Pseudomonadati</taxon>
        <taxon>Pseudomonadota</taxon>
        <taxon>Alphaproteobacteria</taxon>
        <taxon>Rhodobacterales</taxon>
        <taxon>Paracoccaceae</taxon>
        <taxon>Pontivivens</taxon>
    </lineage>
</organism>
<feature type="signal peptide" evidence="1">
    <location>
        <begin position="1"/>
        <end position="16"/>
    </location>
</feature>
<proteinExistence type="predicted"/>
<keyword evidence="1" id="KW-0732">Signal</keyword>
<dbReference type="RefSeq" id="WP_196101890.1">
    <property type="nucleotide sequence ID" value="NZ_CP064942.1"/>
</dbReference>
<reference evidence="2 3" key="1">
    <citation type="submission" date="2020-11" db="EMBL/GenBank/DDBJ databases">
        <title>Description of Pontivivens ytuae sp. nov. isolated from deep sea sediment of Mariana Trench.</title>
        <authorList>
            <person name="Wang Z."/>
            <person name="Sun Q.-L."/>
            <person name="Xu X.-D."/>
            <person name="Tang Y.-Z."/>
            <person name="Zhang J."/>
        </authorList>
    </citation>
    <scope>NUCLEOTIDE SEQUENCE [LARGE SCALE GENOMIC DNA]</scope>
    <source>
        <strain evidence="2 3">MT2928</strain>
    </source>
</reference>
<feature type="chain" id="PRO_5032614141" description="Lipoprotein" evidence="1">
    <location>
        <begin position="17"/>
        <end position="136"/>
    </location>
</feature>
<dbReference type="EMBL" id="CP064942">
    <property type="protein sequence ID" value="QPH52679.1"/>
    <property type="molecule type" value="Genomic_DNA"/>
</dbReference>
<sequence>MKLLPAVLLAAAPVHAMTCIGEDSGANVPPVMEIRSAIEDGQYARAFDFAVQRGQIDEGDATRLGAELYDVYGTGVTSCTILSSSGSGDTFHREAVLFESPEGLLFAAIAAYRGLEGWQVLSVHLTTNYDSILPHL</sequence>
<evidence type="ECO:0008006" key="4">
    <source>
        <dbReference type="Google" id="ProtNLM"/>
    </source>
</evidence>
<dbReference type="AlphaFoldDB" id="A0A7S9LP39"/>
<dbReference type="Proteomes" id="UP000594800">
    <property type="component" value="Chromosome"/>
</dbReference>
<dbReference type="KEGG" id="poz:I0K15_12750"/>
<evidence type="ECO:0000256" key="1">
    <source>
        <dbReference type="SAM" id="SignalP"/>
    </source>
</evidence>
<protein>
    <recommendedName>
        <fullName evidence="4">Lipoprotein</fullName>
    </recommendedName>
</protein>